<evidence type="ECO:0008006" key="2">
    <source>
        <dbReference type="Google" id="ProtNLM"/>
    </source>
</evidence>
<dbReference type="EMBL" id="UOEQ01000209">
    <property type="protein sequence ID" value="VAW19295.1"/>
    <property type="molecule type" value="Genomic_DNA"/>
</dbReference>
<reference evidence="1" key="1">
    <citation type="submission" date="2018-06" db="EMBL/GenBank/DDBJ databases">
        <authorList>
            <person name="Zhirakovskaya E."/>
        </authorList>
    </citation>
    <scope>NUCLEOTIDE SEQUENCE</scope>
</reference>
<protein>
    <recommendedName>
        <fullName evidence="2">ABM domain-containing protein</fullName>
    </recommendedName>
</protein>
<sequence>MNNRVIEVVTFKLNKGVSEEEFLKTVPASSEFISTLDGLISRRLSCDGEGNWLEHVEWESLAHAEAASVEFMKAEEVKPLVKMIDTNHVKMS</sequence>
<organism evidence="1">
    <name type="scientific">hydrothermal vent metagenome</name>
    <dbReference type="NCBI Taxonomy" id="652676"/>
    <lineage>
        <taxon>unclassified sequences</taxon>
        <taxon>metagenomes</taxon>
        <taxon>ecological metagenomes</taxon>
    </lineage>
</organism>
<feature type="non-terminal residue" evidence="1">
    <location>
        <position position="92"/>
    </location>
</feature>
<dbReference type="AlphaFoldDB" id="A0A3B0TKU4"/>
<name>A0A3B0TKU4_9ZZZZ</name>
<proteinExistence type="predicted"/>
<dbReference type="SUPFAM" id="SSF54909">
    <property type="entry name" value="Dimeric alpha+beta barrel"/>
    <property type="match status" value="1"/>
</dbReference>
<dbReference type="Gene3D" id="3.30.70.100">
    <property type="match status" value="1"/>
</dbReference>
<gene>
    <name evidence="1" type="ORF">MNBD_ALPHA11-1165</name>
</gene>
<accession>A0A3B0TKU4</accession>
<evidence type="ECO:0000313" key="1">
    <source>
        <dbReference type="EMBL" id="VAW19295.1"/>
    </source>
</evidence>
<dbReference type="InterPro" id="IPR011008">
    <property type="entry name" value="Dimeric_a/b-barrel"/>
</dbReference>